<evidence type="ECO:0000313" key="2">
    <source>
        <dbReference type="Proteomes" id="UP001501470"/>
    </source>
</evidence>
<reference evidence="1 2" key="1">
    <citation type="journal article" date="2019" name="Int. J. Syst. Evol. Microbiol.">
        <title>The Global Catalogue of Microorganisms (GCM) 10K type strain sequencing project: providing services to taxonomists for standard genome sequencing and annotation.</title>
        <authorList>
            <consortium name="The Broad Institute Genomics Platform"/>
            <consortium name="The Broad Institute Genome Sequencing Center for Infectious Disease"/>
            <person name="Wu L."/>
            <person name="Ma J."/>
        </authorList>
    </citation>
    <scope>NUCLEOTIDE SEQUENCE [LARGE SCALE GENOMIC DNA]</scope>
    <source>
        <strain evidence="1 2">JCM 15933</strain>
    </source>
</reference>
<evidence type="ECO:0000313" key="1">
    <source>
        <dbReference type="EMBL" id="GAA1536546.1"/>
    </source>
</evidence>
<proteinExistence type="predicted"/>
<dbReference type="EMBL" id="BAAAQD010000013">
    <property type="protein sequence ID" value="GAA1536546.1"/>
    <property type="molecule type" value="Genomic_DNA"/>
</dbReference>
<sequence>MAFYGTYVLARSATPLPHVPGMRSAFGSRCMLITRHQEGWQLAGLKTPMHHEWPAIHGGPVPLAIATGAPVLAVEIKESYCLQYGGATPDGRLWLAHFARAADNDKGCIFDHHDDSTVPLPAGVDVPANDLPGLADHLAGWAADAGLDTSASRIAEAIGTRTNETALDGLVRALGLVPVDTVYPAVELDDLDWWECWQRADDASVRVIQEWNARKRGRLRPLPGRPPAGADEFIRFLDRVADSMFGGGLTRAELRAEAARLLKTYPQP</sequence>
<accession>A0ABN2BBX2</accession>
<protein>
    <submittedName>
        <fullName evidence="1">Uncharacterized protein</fullName>
    </submittedName>
</protein>
<name>A0ABN2BBX2_9ACTN</name>
<comment type="caution">
    <text evidence="1">The sequence shown here is derived from an EMBL/GenBank/DDBJ whole genome shotgun (WGS) entry which is preliminary data.</text>
</comment>
<gene>
    <name evidence="1" type="ORF">GCM10009827_063930</name>
</gene>
<organism evidence="1 2">
    <name type="scientific">Dactylosporangium maewongense</name>
    <dbReference type="NCBI Taxonomy" id="634393"/>
    <lineage>
        <taxon>Bacteria</taxon>
        <taxon>Bacillati</taxon>
        <taxon>Actinomycetota</taxon>
        <taxon>Actinomycetes</taxon>
        <taxon>Micromonosporales</taxon>
        <taxon>Micromonosporaceae</taxon>
        <taxon>Dactylosporangium</taxon>
    </lineage>
</organism>
<keyword evidence="2" id="KW-1185">Reference proteome</keyword>
<dbReference type="RefSeq" id="WP_344506026.1">
    <property type="nucleotide sequence ID" value="NZ_BAAAQD010000013.1"/>
</dbReference>
<dbReference type="Proteomes" id="UP001501470">
    <property type="component" value="Unassembled WGS sequence"/>
</dbReference>